<evidence type="ECO:0000256" key="7">
    <source>
        <dbReference type="ARBA" id="ARBA00022729"/>
    </source>
</evidence>
<dbReference type="EMBL" id="QXTE01000154">
    <property type="protein sequence ID" value="TFK03675.1"/>
    <property type="molecule type" value="Genomic_DNA"/>
</dbReference>
<sequence>MYFAVLVILLHCPSLKAQDDVITINKVELTVPSQKVKNGVSIELTCTVDISKSASFQMQHAFLFYKDDSLLHNTTLEQNRTRYKISPARFADSGSYKCTVEANGKTKSSNDLDVQVEGLSQPKLTALKREVTEGEVVTLRCEVPEEKPPFIFLFNKISPNQQSQEKRKQELKENFASVEFPVEEGDRILRFQCSAKVTSAVGSETSDPSNMTIVTVVEPFSHPKLTSKSPWNVTEGDRIDIGCTTILARKYEIEILIQKDRKILNSARGQSSVTYSAIATVEHNGNYTCKVELGRVSKTTSMNIVVAELFAKPILTPSLTDLDENEMLSLWCHINGSPKANFSIVKRPPENGILLETSSNFTIQVQVNDTGSYVCRAEIKGIIKESNPVQITVYAPVSEPVLSVASPSTEMVLGETLLLRCQSMSGTPPINYTLFRGNRLIHTITVFNNTYAEFRDIQTKLNNLREYRCEASNRHAYAKRSSYKMNITVIAPVRNISFGSLPHGEVEDGGDINFLCVVGEGSLPINFRIFKQNEQKPLFYESKMETRVIWQKKSLSKQDAGEYFCDASNRATRPLRSNLLTVKVILASWQKGFIALFVLAVIAITASGFWWYWRKKEKGKHPSMEMSGSTVATNSTSEKLPSGPNHYTEVYPGSGYTEDRENPVKPTDENKGPDHESAEVEYTEVEVSTPDPYKDSGENRHSKLAFNSVCAPDLCYVAPSTRILEDGPTGRIVGGDCDILNKY</sequence>
<dbReference type="SUPFAM" id="SSF48726">
    <property type="entry name" value="Immunoglobulin"/>
    <property type="match status" value="5"/>
</dbReference>
<feature type="signal peptide" evidence="19">
    <location>
        <begin position="1"/>
        <end position="17"/>
    </location>
</feature>
<evidence type="ECO:0000259" key="20">
    <source>
        <dbReference type="PROSITE" id="PS50835"/>
    </source>
</evidence>
<dbReference type="GO" id="GO:0007166">
    <property type="term" value="P:cell surface receptor signaling pathway"/>
    <property type="evidence" value="ECO:0007669"/>
    <property type="project" value="TreeGrafter"/>
</dbReference>
<dbReference type="GO" id="GO:0006955">
    <property type="term" value="P:immune response"/>
    <property type="evidence" value="ECO:0007669"/>
    <property type="project" value="TreeGrafter"/>
</dbReference>
<dbReference type="Gene3D" id="2.60.40.10">
    <property type="entry name" value="Immunoglobulins"/>
    <property type="match status" value="6"/>
</dbReference>
<dbReference type="Proteomes" id="UP000297703">
    <property type="component" value="Unassembled WGS sequence"/>
</dbReference>
<accession>A0A4D9E593</accession>
<dbReference type="SMART" id="SM00409">
    <property type="entry name" value="IG"/>
    <property type="match status" value="5"/>
</dbReference>
<dbReference type="GO" id="GO:0070161">
    <property type="term" value="C:anchoring junction"/>
    <property type="evidence" value="ECO:0007669"/>
    <property type="project" value="UniProtKB-SubCell"/>
</dbReference>
<keyword evidence="8" id="KW-0677">Repeat</keyword>
<evidence type="ECO:0000313" key="21">
    <source>
        <dbReference type="EMBL" id="TFK03675.1"/>
    </source>
</evidence>
<evidence type="ECO:0000256" key="1">
    <source>
        <dbReference type="ARBA" id="ARBA00004251"/>
    </source>
</evidence>
<keyword evidence="4" id="KW-1003">Cell membrane</keyword>
<dbReference type="PANTHER" id="PTHR11481:SF5">
    <property type="entry name" value="PLATELET ENDOTHELIAL CELL ADHESION MOLECULE"/>
    <property type="match status" value="1"/>
</dbReference>
<name>A0A4D9E593_9SAUR</name>
<gene>
    <name evidence="21" type="ORF">DR999_PMT13904</name>
</gene>
<evidence type="ECO:0000256" key="8">
    <source>
        <dbReference type="ARBA" id="ARBA00022737"/>
    </source>
</evidence>
<dbReference type="GO" id="GO:0098742">
    <property type="term" value="P:cell-cell adhesion via plasma-membrane adhesion molecules"/>
    <property type="evidence" value="ECO:0007669"/>
    <property type="project" value="TreeGrafter"/>
</dbReference>
<keyword evidence="22" id="KW-1185">Reference proteome</keyword>
<keyword evidence="15" id="KW-0393">Immunoglobulin domain</keyword>
<feature type="domain" description="Ig-like" evidence="20">
    <location>
        <begin position="223"/>
        <end position="305"/>
    </location>
</feature>
<dbReference type="GO" id="GO:0009897">
    <property type="term" value="C:external side of plasma membrane"/>
    <property type="evidence" value="ECO:0007669"/>
    <property type="project" value="TreeGrafter"/>
</dbReference>
<feature type="domain" description="Ig-like" evidence="20">
    <location>
        <begin position="492"/>
        <end position="581"/>
    </location>
</feature>
<dbReference type="InterPro" id="IPR003599">
    <property type="entry name" value="Ig_sub"/>
</dbReference>
<protein>
    <recommendedName>
        <fullName evidence="16">Platelet endothelial cell adhesion molecule</fullName>
    </recommendedName>
</protein>
<evidence type="ECO:0000256" key="15">
    <source>
        <dbReference type="ARBA" id="ARBA00023319"/>
    </source>
</evidence>
<dbReference type="Pfam" id="PF13895">
    <property type="entry name" value="Ig_2"/>
    <property type="match status" value="4"/>
</dbReference>
<dbReference type="InterPro" id="IPR050488">
    <property type="entry name" value="Ig_Fc_receptor"/>
</dbReference>
<feature type="domain" description="Ig-like" evidence="20">
    <location>
        <begin position="313"/>
        <end position="392"/>
    </location>
</feature>
<organism evidence="21 22">
    <name type="scientific">Platysternon megacephalum</name>
    <name type="common">big-headed turtle</name>
    <dbReference type="NCBI Taxonomy" id="55544"/>
    <lineage>
        <taxon>Eukaryota</taxon>
        <taxon>Metazoa</taxon>
        <taxon>Chordata</taxon>
        <taxon>Craniata</taxon>
        <taxon>Vertebrata</taxon>
        <taxon>Euteleostomi</taxon>
        <taxon>Archelosauria</taxon>
        <taxon>Testudinata</taxon>
        <taxon>Testudines</taxon>
        <taxon>Cryptodira</taxon>
        <taxon>Durocryptodira</taxon>
        <taxon>Testudinoidea</taxon>
        <taxon>Platysternidae</taxon>
        <taxon>Platysternon</taxon>
    </lineage>
</organism>
<reference evidence="21 22" key="1">
    <citation type="submission" date="2019-04" db="EMBL/GenBank/DDBJ databases">
        <title>Draft genome of the big-headed turtle Platysternon megacephalum.</title>
        <authorList>
            <person name="Gong S."/>
        </authorList>
    </citation>
    <scope>NUCLEOTIDE SEQUENCE [LARGE SCALE GENOMIC DNA]</scope>
    <source>
        <strain evidence="21">DO16091913</strain>
        <tissue evidence="21">Muscle</tissue>
    </source>
</reference>
<feature type="transmembrane region" description="Helical" evidence="18">
    <location>
        <begin position="593"/>
        <end position="613"/>
    </location>
</feature>
<evidence type="ECO:0000256" key="10">
    <source>
        <dbReference type="ARBA" id="ARBA00022949"/>
    </source>
</evidence>
<comment type="caution">
    <text evidence="21">The sequence shown here is derived from an EMBL/GenBank/DDBJ whole genome shotgun (WGS) entry which is preliminary data.</text>
</comment>
<feature type="compositionally biased region" description="Basic and acidic residues" evidence="17">
    <location>
        <begin position="657"/>
        <end position="678"/>
    </location>
</feature>
<evidence type="ECO:0000256" key="2">
    <source>
        <dbReference type="ARBA" id="ARBA00004282"/>
    </source>
</evidence>
<feature type="domain" description="Ig-like" evidence="20">
    <location>
        <begin position="400"/>
        <end position="488"/>
    </location>
</feature>
<feature type="region of interest" description="Disordered" evidence="17">
    <location>
        <begin position="620"/>
        <end position="699"/>
    </location>
</feature>
<keyword evidence="11 18" id="KW-1133">Transmembrane helix</keyword>
<keyword evidence="10" id="KW-0965">Cell junction</keyword>
<evidence type="ECO:0000256" key="19">
    <source>
        <dbReference type="SAM" id="SignalP"/>
    </source>
</evidence>
<evidence type="ECO:0000256" key="3">
    <source>
        <dbReference type="ARBA" id="ARBA00004285"/>
    </source>
</evidence>
<evidence type="ECO:0000256" key="11">
    <source>
        <dbReference type="ARBA" id="ARBA00022989"/>
    </source>
</evidence>
<keyword evidence="6 18" id="KW-0812">Transmembrane</keyword>
<keyword evidence="9" id="KW-0130">Cell adhesion</keyword>
<dbReference type="GO" id="GO:0045121">
    <property type="term" value="C:membrane raft"/>
    <property type="evidence" value="ECO:0007669"/>
    <property type="project" value="UniProtKB-SubCell"/>
</dbReference>
<dbReference type="PROSITE" id="PS50835">
    <property type="entry name" value="IG_LIKE"/>
    <property type="match status" value="5"/>
</dbReference>
<evidence type="ECO:0000256" key="13">
    <source>
        <dbReference type="ARBA" id="ARBA00023157"/>
    </source>
</evidence>
<keyword evidence="14" id="KW-0325">Glycoprotein</keyword>
<feature type="domain" description="Ig-like" evidence="20">
    <location>
        <begin position="13"/>
        <end position="115"/>
    </location>
</feature>
<evidence type="ECO:0000256" key="5">
    <source>
        <dbReference type="ARBA" id="ARBA00022553"/>
    </source>
</evidence>
<dbReference type="STRING" id="55544.A0A4D9E593"/>
<dbReference type="OrthoDB" id="9950534at2759"/>
<comment type="subcellular location">
    <subcellularLocation>
        <location evidence="2">Cell junction</location>
    </subcellularLocation>
    <subcellularLocation>
        <location evidence="1">Cell membrane</location>
        <topology evidence="1">Single-pass type I membrane protein</topology>
    </subcellularLocation>
    <subcellularLocation>
        <location evidence="3">Membrane raft</location>
    </subcellularLocation>
</comment>
<keyword evidence="12 18" id="KW-0472">Membrane</keyword>
<evidence type="ECO:0000256" key="14">
    <source>
        <dbReference type="ARBA" id="ARBA00023180"/>
    </source>
</evidence>
<dbReference type="PANTHER" id="PTHR11481">
    <property type="entry name" value="IMMUNOGLOBULIN FC RECEPTOR"/>
    <property type="match status" value="1"/>
</dbReference>
<dbReference type="GO" id="GO:0004888">
    <property type="term" value="F:transmembrane signaling receptor activity"/>
    <property type="evidence" value="ECO:0007669"/>
    <property type="project" value="TreeGrafter"/>
</dbReference>
<keyword evidence="7 19" id="KW-0732">Signal</keyword>
<evidence type="ECO:0000256" key="18">
    <source>
        <dbReference type="SAM" id="Phobius"/>
    </source>
</evidence>
<keyword evidence="13" id="KW-1015">Disulfide bond</keyword>
<evidence type="ECO:0000256" key="16">
    <source>
        <dbReference type="ARBA" id="ARBA00049765"/>
    </source>
</evidence>
<dbReference type="AlphaFoldDB" id="A0A4D9E593"/>
<evidence type="ECO:0000256" key="17">
    <source>
        <dbReference type="SAM" id="MobiDB-lite"/>
    </source>
</evidence>
<evidence type="ECO:0000256" key="9">
    <source>
        <dbReference type="ARBA" id="ARBA00022889"/>
    </source>
</evidence>
<dbReference type="InterPro" id="IPR036179">
    <property type="entry name" value="Ig-like_dom_sf"/>
</dbReference>
<reference evidence="21 22" key="2">
    <citation type="submission" date="2019-04" db="EMBL/GenBank/DDBJ databases">
        <title>The genome sequence of big-headed turtle.</title>
        <authorList>
            <person name="Gong S."/>
        </authorList>
    </citation>
    <scope>NUCLEOTIDE SEQUENCE [LARGE SCALE GENOMIC DNA]</scope>
    <source>
        <strain evidence="21">DO16091913</strain>
        <tissue evidence="21">Muscle</tissue>
    </source>
</reference>
<feature type="chain" id="PRO_5020035406" description="Platelet endothelial cell adhesion molecule" evidence="19">
    <location>
        <begin position="18"/>
        <end position="743"/>
    </location>
</feature>
<evidence type="ECO:0000256" key="6">
    <source>
        <dbReference type="ARBA" id="ARBA00022692"/>
    </source>
</evidence>
<evidence type="ECO:0000256" key="4">
    <source>
        <dbReference type="ARBA" id="ARBA00022475"/>
    </source>
</evidence>
<proteinExistence type="predicted"/>
<keyword evidence="5" id="KW-0597">Phosphoprotein</keyword>
<evidence type="ECO:0000313" key="22">
    <source>
        <dbReference type="Proteomes" id="UP000297703"/>
    </source>
</evidence>
<dbReference type="InterPro" id="IPR013783">
    <property type="entry name" value="Ig-like_fold"/>
</dbReference>
<feature type="compositionally biased region" description="Polar residues" evidence="17">
    <location>
        <begin position="626"/>
        <end position="639"/>
    </location>
</feature>
<dbReference type="InterPro" id="IPR007110">
    <property type="entry name" value="Ig-like_dom"/>
</dbReference>
<evidence type="ECO:0000256" key="12">
    <source>
        <dbReference type="ARBA" id="ARBA00023136"/>
    </source>
</evidence>